<comment type="caution">
    <text evidence="2">The sequence shown here is derived from an EMBL/GenBank/DDBJ whole genome shotgun (WGS) entry which is preliminary data.</text>
</comment>
<evidence type="ECO:0000256" key="1">
    <source>
        <dbReference type="SAM" id="Phobius"/>
    </source>
</evidence>
<dbReference type="Proteomes" id="UP001367508">
    <property type="component" value="Unassembled WGS sequence"/>
</dbReference>
<gene>
    <name evidence="2" type="ORF">VNO77_33450</name>
</gene>
<accession>A0AAN9KBU4</accession>
<reference evidence="2 3" key="1">
    <citation type="submission" date="2024-01" db="EMBL/GenBank/DDBJ databases">
        <title>The genomes of 5 underutilized Papilionoideae crops provide insights into root nodulation and disease resistanc.</title>
        <authorList>
            <person name="Jiang F."/>
        </authorList>
    </citation>
    <scope>NUCLEOTIDE SEQUENCE [LARGE SCALE GENOMIC DNA]</scope>
    <source>
        <strain evidence="2">LVBAO_FW01</strain>
        <tissue evidence="2">Leaves</tissue>
    </source>
</reference>
<sequence length="69" mass="8030">MITVIPFISILTSVRITICFCLLTCVSVFFPFRFFEFDGAMFSRLREPSAFCDSHHLSSWLRFITDPES</sequence>
<dbReference type="EMBL" id="JAYMYQ010000008">
    <property type="protein sequence ID" value="KAK7314920.1"/>
    <property type="molecule type" value="Genomic_DNA"/>
</dbReference>
<keyword evidence="3" id="KW-1185">Reference proteome</keyword>
<organism evidence="2 3">
    <name type="scientific">Canavalia gladiata</name>
    <name type="common">Sword bean</name>
    <name type="synonym">Dolichos gladiatus</name>
    <dbReference type="NCBI Taxonomy" id="3824"/>
    <lineage>
        <taxon>Eukaryota</taxon>
        <taxon>Viridiplantae</taxon>
        <taxon>Streptophyta</taxon>
        <taxon>Embryophyta</taxon>
        <taxon>Tracheophyta</taxon>
        <taxon>Spermatophyta</taxon>
        <taxon>Magnoliopsida</taxon>
        <taxon>eudicotyledons</taxon>
        <taxon>Gunneridae</taxon>
        <taxon>Pentapetalae</taxon>
        <taxon>rosids</taxon>
        <taxon>fabids</taxon>
        <taxon>Fabales</taxon>
        <taxon>Fabaceae</taxon>
        <taxon>Papilionoideae</taxon>
        <taxon>50 kb inversion clade</taxon>
        <taxon>NPAAA clade</taxon>
        <taxon>indigoferoid/millettioid clade</taxon>
        <taxon>Phaseoleae</taxon>
        <taxon>Canavalia</taxon>
    </lineage>
</organism>
<proteinExistence type="predicted"/>
<evidence type="ECO:0000313" key="3">
    <source>
        <dbReference type="Proteomes" id="UP001367508"/>
    </source>
</evidence>
<protein>
    <submittedName>
        <fullName evidence="2">Uncharacterized protein</fullName>
    </submittedName>
</protein>
<keyword evidence="1" id="KW-1133">Transmembrane helix</keyword>
<keyword evidence="1" id="KW-0472">Membrane</keyword>
<keyword evidence="1" id="KW-0812">Transmembrane</keyword>
<feature type="transmembrane region" description="Helical" evidence="1">
    <location>
        <begin position="12"/>
        <end position="35"/>
    </location>
</feature>
<dbReference type="AlphaFoldDB" id="A0AAN9KBU4"/>
<evidence type="ECO:0000313" key="2">
    <source>
        <dbReference type="EMBL" id="KAK7314920.1"/>
    </source>
</evidence>
<name>A0AAN9KBU4_CANGL</name>